<keyword evidence="3" id="KW-0723">Serine/threonine-protein kinase</keyword>
<reference evidence="16" key="1">
    <citation type="journal article" date="2020" name="bioRxiv">
        <title>Chromosome-level reference genome of the European wasp spider Argiope bruennichi: a resource for studies on range expansion and evolutionary adaptation.</title>
        <authorList>
            <person name="Sheffer M.M."/>
            <person name="Hoppe A."/>
            <person name="Krehenwinkel H."/>
            <person name="Uhl G."/>
            <person name="Kuss A.W."/>
            <person name="Jensen L."/>
            <person name="Jensen C."/>
            <person name="Gillespie R.G."/>
            <person name="Hoff K.J."/>
            <person name="Prost S."/>
        </authorList>
    </citation>
    <scope>NUCLEOTIDE SEQUENCE</scope>
</reference>
<dbReference type="FunFam" id="3.30.200.20:FF:000042">
    <property type="entry name" value="Aurora kinase A"/>
    <property type="match status" value="1"/>
</dbReference>
<evidence type="ECO:0000259" key="14">
    <source>
        <dbReference type="PROSITE" id="PS51984"/>
    </source>
</evidence>
<keyword evidence="7 11" id="KW-0067">ATP-binding</keyword>
<accession>A0A8T0EE46</accession>
<evidence type="ECO:0000256" key="4">
    <source>
        <dbReference type="ARBA" id="ARBA00022679"/>
    </source>
</evidence>
<evidence type="ECO:0000256" key="9">
    <source>
        <dbReference type="ARBA" id="ARBA00030429"/>
    </source>
</evidence>
<comment type="subcellular location">
    <subcellularLocation>
        <location evidence="1">Cytoplasm</location>
        <location evidence="1">Cytoskeleton</location>
        <location evidence="1">Microtubule organizing center</location>
        <location evidence="1">Centrosome</location>
        <location evidence="1">Centriole</location>
    </subcellularLocation>
</comment>
<dbReference type="InterPro" id="IPR011009">
    <property type="entry name" value="Kinase-like_dom_sf"/>
</dbReference>
<dbReference type="Gene3D" id="3.30.1120.120">
    <property type="match status" value="1"/>
</dbReference>
<keyword evidence="17" id="KW-1185">Reference proteome</keyword>
<feature type="compositionally biased region" description="Polar residues" evidence="12">
    <location>
        <begin position="262"/>
        <end position="273"/>
    </location>
</feature>
<evidence type="ECO:0000259" key="13">
    <source>
        <dbReference type="PROSITE" id="PS50011"/>
    </source>
</evidence>
<feature type="domain" description="Cryptic POLO box 2 (CPB2)" evidence="15">
    <location>
        <begin position="614"/>
        <end position="738"/>
    </location>
</feature>
<dbReference type="AlphaFoldDB" id="A0A8T0EE46"/>
<dbReference type="GO" id="GO:0004674">
    <property type="term" value="F:protein serine/threonine kinase activity"/>
    <property type="evidence" value="ECO:0007669"/>
    <property type="project" value="UniProtKB-KW"/>
</dbReference>
<evidence type="ECO:0000313" key="16">
    <source>
        <dbReference type="EMBL" id="KAF8771079.1"/>
    </source>
</evidence>
<keyword evidence="2" id="KW-0963">Cytoplasm</keyword>
<evidence type="ECO:0000256" key="5">
    <source>
        <dbReference type="ARBA" id="ARBA00022741"/>
    </source>
</evidence>
<evidence type="ECO:0000259" key="15">
    <source>
        <dbReference type="PROSITE" id="PS51985"/>
    </source>
</evidence>
<sequence length="760" mass="88677">MENFKKIKKIGEGGFADVYEAKYLGEERCFKDHVAIKIINKNSATWRQHEKFVRQEIEIHKGLQHDNIVKLHQYFEDRNTISLVLELCSNGSLHDFMKKRKHPFDEYDAYKIFKQIVDGVMYLHSKCIIHRDLTLRNILLTKDMKVKIADFGLSTDSIQPDIKKYTVVGTPNYMPPEIRKNKGYGDKVDCWYLGCILYALLVGKPPKDLNKIDYPEDIKRDARELLKALLTKNPTNRICIEAVPESQFFKKYERNKSETEDSGNGSRNYISSPTERESHLRSHDSGFNSRNSAQAWSRKKSYSAEKLTERPNFDLLKDKLKPLPSRRKDFLSYDNHAHYRERSASEDRKSYKPLSYNNALQPAYSNSRERSASAERERLENLKICYHHDYENTYHINSRSQERCKSNDCVNNSSWKTHQNCNPEPTQHCNDPSCRFSNTLLESHPKVYPSTCSHVGLCDTKCSHIGSCCCHSHSYQKHPISNGNNTENPEKFSEHTLERQTSPLNAARLRPKRHMIKELNTVLHISTDQQVIVEVLKTKKEKMFVTEVFIISTDGMKIKMFKPPKNTPLDDNHPPPLPDDPKEIKHYNYQNFLKTYWRRYLLAKKFVDTLRAKTPKLINNGENAKFYVMENSPDPVFRMDFYDGGSVVKKGNKIYITKFEKKCVISDPEYLDKNFNDKFDRKCVVSDPKYLDKDFNSMLEEFQIEKENCEKIVAFHESLKIPNFPIVIGMVKNDLICSEQKARKENIAPPASGNNKRNWR</sequence>
<dbReference type="GO" id="GO:0005814">
    <property type="term" value="C:centriole"/>
    <property type="evidence" value="ECO:0007669"/>
    <property type="project" value="UniProtKB-SubCell"/>
</dbReference>
<keyword evidence="4" id="KW-0808">Transferase</keyword>
<proteinExistence type="predicted"/>
<evidence type="ECO:0000256" key="10">
    <source>
        <dbReference type="ARBA" id="ARBA00030924"/>
    </source>
</evidence>
<feature type="region of interest" description="Disordered" evidence="12">
    <location>
        <begin position="253"/>
        <end position="293"/>
    </location>
</feature>
<feature type="binding site" evidence="11">
    <location>
        <position position="37"/>
    </location>
    <ligand>
        <name>ATP</name>
        <dbReference type="ChEBI" id="CHEBI:30616"/>
    </ligand>
</feature>
<feature type="compositionally biased region" description="Basic and acidic residues" evidence="12">
    <location>
        <begin position="274"/>
        <end position="284"/>
    </location>
</feature>
<name>A0A8T0EE46_ARGBR</name>
<dbReference type="GO" id="GO:0005634">
    <property type="term" value="C:nucleus"/>
    <property type="evidence" value="ECO:0007669"/>
    <property type="project" value="TreeGrafter"/>
</dbReference>
<dbReference type="PROSITE" id="PS51985">
    <property type="entry name" value="CPB2"/>
    <property type="match status" value="1"/>
</dbReference>
<evidence type="ECO:0000256" key="11">
    <source>
        <dbReference type="PROSITE-ProRule" id="PRU10141"/>
    </source>
</evidence>
<dbReference type="Pfam" id="PF18409">
    <property type="entry name" value="Plk4_PB2"/>
    <property type="match status" value="1"/>
</dbReference>
<reference evidence="16" key="2">
    <citation type="submission" date="2020-06" db="EMBL/GenBank/DDBJ databases">
        <authorList>
            <person name="Sheffer M."/>
        </authorList>
    </citation>
    <scope>NUCLEOTIDE SEQUENCE</scope>
</reference>
<dbReference type="InterPro" id="IPR033698">
    <property type="entry name" value="POLO_box_Plk4_2"/>
</dbReference>
<dbReference type="Pfam" id="PF18190">
    <property type="entry name" value="Plk4_PB1"/>
    <property type="match status" value="1"/>
</dbReference>
<keyword evidence="8" id="KW-0206">Cytoskeleton</keyword>
<dbReference type="PANTHER" id="PTHR24345">
    <property type="entry name" value="SERINE/THREONINE-PROTEIN KINASE PLK"/>
    <property type="match status" value="1"/>
</dbReference>
<evidence type="ECO:0000256" key="6">
    <source>
        <dbReference type="ARBA" id="ARBA00022777"/>
    </source>
</evidence>
<dbReference type="SUPFAM" id="SSF56112">
    <property type="entry name" value="Protein kinase-like (PK-like)"/>
    <property type="match status" value="1"/>
</dbReference>
<dbReference type="PROSITE" id="PS50011">
    <property type="entry name" value="PROTEIN_KINASE_DOM"/>
    <property type="match status" value="1"/>
</dbReference>
<dbReference type="InterPro" id="IPR047108">
    <property type="entry name" value="Plk4-like_POLO_box_2_sf"/>
</dbReference>
<feature type="domain" description="Protein kinase" evidence="13">
    <location>
        <begin position="4"/>
        <end position="249"/>
    </location>
</feature>
<dbReference type="PROSITE" id="PS00107">
    <property type="entry name" value="PROTEIN_KINASE_ATP"/>
    <property type="match status" value="1"/>
</dbReference>
<dbReference type="InterPro" id="IPR008266">
    <property type="entry name" value="Tyr_kinase_AS"/>
</dbReference>
<dbReference type="Gene3D" id="3.30.1120.130">
    <property type="match status" value="1"/>
</dbReference>
<keyword evidence="5 11" id="KW-0547">Nucleotide-binding</keyword>
<dbReference type="PANTHER" id="PTHR24345:SF91">
    <property type="entry name" value="SERINE_THREONINE-PROTEIN KINASE PLK4"/>
    <property type="match status" value="1"/>
</dbReference>
<dbReference type="EMBL" id="JABXBU010002228">
    <property type="protein sequence ID" value="KAF8771079.1"/>
    <property type="molecule type" value="Genomic_DNA"/>
</dbReference>
<protein>
    <recommendedName>
        <fullName evidence="10">Serine/threonine-protein kinase SAK</fullName>
    </recommendedName>
    <alternativeName>
        <fullName evidence="9">Serine/threonine-protein kinase Sak</fullName>
    </alternativeName>
</protein>
<dbReference type="Pfam" id="PF00069">
    <property type="entry name" value="Pkinase"/>
    <property type="match status" value="1"/>
</dbReference>
<evidence type="ECO:0000256" key="8">
    <source>
        <dbReference type="ARBA" id="ARBA00023212"/>
    </source>
</evidence>
<dbReference type="Proteomes" id="UP000807504">
    <property type="component" value="Unassembled WGS sequence"/>
</dbReference>
<dbReference type="FunFam" id="1.10.510.10:FF:000571">
    <property type="entry name" value="Maternal embryonic leucine zipper kinase"/>
    <property type="match status" value="1"/>
</dbReference>
<dbReference type="InterPro" id="IPR000719">
    <property type="entry name" value="Prot_kinase_dom"/>
</dbReference>
<dbReference type="GO" id="GO:0005524">
    <property type="term" value="F:ATP binding"/>
    <property type="evidence" value="ECO:0007669"/>
    <property type="project" value="UniProtKB-UniRule"/>
</dbReference>
<organism evidence="16 17">
    <name type="scientific">Argiope bruennichi</name>
    <name type="common">Wasp spider</name>
    <name type="synonym">Aranea bruennichi</name>
    <dbReference type="NCBI Taxonomy" id="94029"/>
    <lineage>
        <taxon>Eukaryota</taxon>
        <taxon>Metazoa</taxon>
        <taxon>Ecdysozoa</taxon>
        <taxon>Arthropoda</taxon>
        <taxon>Chelicerata</taxon>
        <taxon>Arachnida</taxon>
        <taxon>Araneae</taxon>
        <taxon>Araneomorphae</taxon>
        <taxon>Entelegynae</taxon>
        <taxon>Araneoidea</taxon>
        <taxon>Araneidae</taxon>
        <taxon>Argiope</taxon>
    </lineage>
</organism>
<dbReference type="InterPro" id="IPR033699">
    <property type="entry name" value="POLO_box_Plk4_1"/>
</dbReference>
<feature type="domain" description="Cryptic POLO box 1 (CPB1)" evidence="14">
    <location>
        <begin position="496"/>
        <end position="613"/>
    </location>
</feature>
<evidence type="ECO:0000256" key="7">
    <source>
        <dbReference type="ARBA" id="ARBA00022840"/>
    </source>
</evidence>
<comment type="caution">
    <text evidence="16">The sequence shown here is derived from an EMBL/GenBank/DDBJ whole genome shotgun (WGS) entry which is preliminary data.</text>
</comment>
<dbReference type="InterPro" id="IPR046437">
    <property type="entry name" value="Ser_Thr-PK_POLO_box_1_sf"/>
</dbReference>
<evidence type="ECO:0000256" key="3">
    <source>
        <dbReference type="ARBA" id="ARBA00022527"/>
    </source>
</evidence>
<dbReference type="InterPro" id="IPR017441">
    <property type="entry name" value="Protein_kinase_ATP_BS"/>
</dbReference>
<evidence type="ECO:0000256" key="12">
    <source>
        <dbReference type="SAM" id="MobiDB-lite"/>
    </source>
</evidence>
<keyword evidence="6 16" id="KW-0418">Kinase</keyword>
<evidence type="ECO:0000313" key="17">
    <source>
        <dbReference type="Proteomes" id="UP000807504"/>
    </source>
</evidence>
<dbReference type="Gene3D" id="1.10.510.10">
    <property type="entry name" value="Transferase(Phosphotransferase) domain 1"/>
    <property type="match status" value="1"/>
</dbReference>
<dbReference type="PROSITE" id="PS00109">
    <property type="entry name" value="PROTEIN_KINASE_TYR"/>
    <property type="match status" value="1"/>
</dbReference>
<evidence type="ECO:0000256" key="2">
    <source>
        <dbReference type="ARBA" id="ARBA00022490"/>
    </source>
</evidence>
<evidence type="ECO:0000256" key="1">
    <source>
        <dbReference type="ARBA" id="ARBA00004114"/>
    </source>
</evidence>
<dbReference type="PROSITE" id="PS51984">
    <property type="entry name" value="CPB1"/>
    <property type="match status" value="1"/>
</dbReference>
<gene>
    <name evidence="16" type="ORF">HNY73_018533</name>
</gene>